<comment type="caution">
    <text evidence="2">The sequence shown here is derived from an EMBL/GenBank/DDBJ whole genome shotgun (WGS) entry which is preliminary data.</text>
</comment>
<proteinExistence type="predicted"/>
<accession>A0AAV2RPB4</accession>
<feature type="compositionally biased region" description="Acidic residues" evidence="1">
    <location>
        <begin position="342"/>
        <end position="356"/>
    </location>
</feature>
<dbReference type="EMBL" id="CAXKWB010026810">
    <property type="protein sequence ID" value="CAL4130638.1"/>
    <property type="molecule type" value="Genomic_DNA"/>
</dbReference>
<dbReference type="Proteomes" id="UP001497623">
    <property type="component" value="Unassembled WGS sequence"/>
</dbReference>
<feature type="non-terminal residue" evidence="2">
    <location>
        <position position="378"/>
    </location>
</feature>
<keyword evidence="3" id="KW-1185">Reference proteome</keyword>
<evidence type="ECO:0000256" key="1">
    <source>
        <dbReference type="SAM" id="MobiDB-lite"/>
    </source>
</evidence>
<evidence type="ECO:0000313" key="2">
    <source>
        <dbReference type="EMBL" id="CAL4130638.1"/>
    </source>
</evidence>
<feature type="compositionally biased region" description="Basic and acidic residues" evidence="1">
    <location>
        <begin position="357"/>
        <end position="371"/>
    </location>
</feature>
<reference evidence="2 3" key="1">
    <citation type="submission" date="2024-05" db="EMBL/GenBank/DDBJ databases">
        <authorList>
            <person name="Wallberg A."/>
        </authorList>
    </citation>
    <scope>NUCLEOTIDE SEQUENCE [LARGE SCALE GENOMIC DNA]</scope>
</reference>
<dbReference type="AlphaFoldDB" id="A0AAV2RPB4"/>
<name>A0AAV2RPB4_MEGNR</name>
<evidence type="ECO:0000313" key="3">
    <source>
        <dbReference type="Proteomes" id="UP001497623"/>
    </source>
</evidence>
<organism evidence="2 3">
    <name type="scientific">Meganyctiphanes norvegica</name>
    <name type="common">Northern krill</name>
    <name type="synonym">Thysanopoda norvegica</name>
    <dbReference type="NCBI Taxonomy" id="48144"/>
    <lineage>
        <taxon>Eukaryota</taxon>
        <taxon>Metazoa</taxon>
        <taxon>Ecdysozoa</taxon>
        <taxon>Arthropoda</taxon>
        <taxon>Crustacea</taxon>
        <taxon>Multicrustacea</taxon>
        <taxon>Malacostraca</taxon>
        <taxon>Eumalacostraca</taxon>
        <taxon>Eucarida</taxon>
        <taxon>Euphausiacea</taxon>
        <taxon>Euphausiidae</taxon>
        <taxon>Meganyctiphanes</taxon>
    </lineage>
</organism>
<sequence>DVSGLELIANYIEQLSTQNNIPYDGSADKKLGISDLAPMLLKLMNNYGTDDTDPHKLLPKIHKLILKLIEDQNIDDDVKTELKEHFTLLNGKYQKTEEIDLHELEILAALVEKISMLLSQPTGLMAALKGAQELLHPSQMFDVQIITQIKLIRRTDFDDMEELISLVKTMLDVAERGDTIDKFSVQRFIDAVSKTLKSRVGQESLYSSGAFATLDELVPHIENIAKKKIPKRVKKGINKLIAKLKTCAEKGAKFEISDDCTKIVNRIEMKLENASGTLIDLHSHIKDFLKFTFLKDSLEHLIPILKSALSADVKKIKPSDYADSIRYIHNSNNLENSLMVSDNDDDDDDEYQDDNDGNDKHQPQGASKRESGAMTVTL</sequence>
<gene>
    <name evidence="2" type="ORF">MNOR_LOCUS26613</name>
</gene>
<feature type="region of interest" description="Disordered" evidence="1">
    <location>
        <begin position="336"/>
        <end position="378"/>
    </location>
</feature>
<feature type="non-terminal residue" evidence="2">
    <location>
        <position position="1"/>
    </location>
</feature>
<protein>
    <submittedName>
        <fullName evidence="2">Uncharacterized protein</fullName>
    </submittedName>
</protein>